<dbReference type="GO" id="GO:0005667">
    <property type="term" value="C:transcription regulator complex"/>
    <property type="evidence" value="ECO:0007669"/>
    <property type="project" value="TreeGrafter"/>
</dbReference>
<evidence type="ECO:0000313" key="9">
    <source>
        <dbReference type="Proteomes" id="UP001221757"/>
    </source>
</evidence>
<evidence type="ECO:0000256" key="1">
    <source>
        <dbReference type="ARBA" id="ARBA00022723"/>
    </source>
</evidence>
<dbReference type="GO" id="GO:0000785">
    <property type="term" value="C:chromatin"/>
    <property type="evidence" value="ECO:0007669"/>
    <property type="project" value="TreeGrafter"/>
</dbReference>
<dbReference type="PANTHER" id="PTHR14003">
    <property type="entry name" value="TRANSCRIPTIONAL REPRESSOR PROTEIN YY"/>
    <property type="match status" value="1"/>
</dbReference>
<evidence type="ECO:0000313" key="8">
    <source>
        <dbReference type="EMBL" id="KAJ7689167.1"/>
    </source>
</evidence>
<proteinExistence type="predicted"/>
<keyword evidence="3 5" id="KW-0863">Zinc-finger</keyword>
<dbReference type="PROSITE" id="PS50157">
    <property type="entry name" value="ZINC_FINGER_C2H2_2"/>
    <property type="match status" value="2"/>
</dbReference>
<feature type="domain" description="C2H2-type" evidence="7">
    <location>
        <begin position="46"/>
        <end position="75"/>
    </location>
</feature>
<gene>
    <name evidence="8" type="ORF">B0H17DRAFT_1135208</name>
</gene>
<dbReference type="FunFam" id="3.30.160.60:FF:000072">
    <property type="entry name" value="zinc finger protein 143 isoform X1"/>
    <property type="match status" value="1"/>
</dbReference>
<dbReference type="GO" id="GO:0031519">
    <property type="term" value="C:PcG protein complex"/>
    <property type="evidence" value="ECO:0007669"/>
    <property type="project" value="TreeGrafter"/>
</dbReference>
<evidence type="ECO:0000256" key="5">
    <source>
        <dbReference type="PROSITE-ProRule" id="PRU00042"/>
    </source>
</evidence>
<evidence type="ECO:0000259" key="7">
    <source>
        <dbReference type="PROSITE" id="PS50157"/>
    </source>
</evidence>
<dbReference type="AlphaFoldDB" id="A0AAD7DE72"/>
<dbReference type="EMBL" id="JARKIE010000074">
    <property type="protein sequence ID" value="KAJ7689167.1"/>
    <property type="molecule type" value="Genomic_DNA"/>
</dbReference>
<evidence type="ECO:0000256" key="4">
    <source>
        <dbReference type="ARBA" id="ARBA00022833"/>
    </source>
</evidence>
<dbReference type="GO" id="GO:0000978">
    <property type="term" value="F:RNA polymerase II cis-regulatory region sequence-specific DNA binding"/>
    <property type="evidence" value="ECO:0007669"/>
    <property type="project" value="TreeGrafter"/>
</dbReference>
<dbReference type="PROSITE" id="PS00028">
    <property type="entry name" value="ZINC_FINGER_C2H2_1"/>
    <property type="match status" value="2"/>
</dbReference>
<dbReference type="SUPFAM" id="SSF57667">
    <property type="entry name" value="beta-beta-alpha zinc fingers"/>
    <property type="match status" value="1"/>
</dbReference>
<dbReference type="Pfam" id="PF00096">
    <property type="entry name" value="zf-C2H2"/>
    <property type="match status" value="2"/>
</dbReference>
<keyword evidence="4" id="KW-0862">Zinc</keyword>
<reference evidence="8" key="1">
    <citation type="submission" date="2023-03" db="EMBL/GenBank/DDBJ databases">
        <title>Massive genome expansion in bonnet fungi (Mycena s.s.) driven by repeated elements and novel gene families across ecological guilds.</title>
        <authorList>
            <consortium name="Lawrence Berkeley National Laboratory"/>
            <person name="Harder C.B."/>
            <person name="Miyauchi S."/>
            <person name="Viragh M."/>
            <person name="Kuo A."/>
            <person name="Thoen E."/>
            <person name="Andreopoulos B."/>
            <person name="Lu D."/>
            <person name="Skrede I."/>
            <person name="Drula E."/>
            <person name="Henrissat B."/>
            <person name="Morin E."/>
            <person name="Kohler A."/>
            <person name="Barry K."/>
            <person name="LaButti K."/>
            <person name="Morin E."/>
            <person name="Salamov A."/>
            <person name="Lipzen A."/>
            <person name="Mereny Z."/>
            <person name="Hegedus B."/>
            <person name="Baldrian P."/>
            <person name="Stursova M."/>
            <person name="Weitz H."/>
            <person name="Taylor A."/>
            <person name="Grigoriev I.V."/>
            <person name="Nagy L.G."/>
            <person name="Martin F."/>
            <person name="Kauserud H."/>
        </authorList>
    </citation>
    <scope>NUCLEOTIDE SEQUENCE</scope>
    <source>
        <strain evidence="8">CBHHK067</strain>
    </source>
</reference>
<dbReference type="Proteomes" id="UP001221757">
    <property type="component" value="Unassembled WGS sequence"/>
</dbReference>
<accession>A0AAD7DE72</accession>
<dbReference type="Gene3D" id="3.30.160.60">
    <property type="entry name" value="Classic Zinc Finger"/>
    <property type="match status" value="2"/>
</dbReference>
<protein>
    <recommendedName>
        <fullName evidence="7">C2H2-type domain-containing protein</fullName>
    </recommendedName>
</protein>
<dbReference type="PANTHER" id="PTHR14003:SF19">
    <property type="entry name" value="YY2 TRANSCRIPTION FACTOR"/>
    <property type="match status" value="1"/>
</dbReference>
<dbReference type="InterPro" id="IPR036236">
    <property type="entry name" value="Znf_C2H2_sf"/>
</dbReference>
<feature type="region of interest" description="Disordered" evidence="6">
    <location>
        <begin position="72"/>
        <end position="141"/>
    </location>
</feature>
<keyword evidence="9" id="KW-1185">Reference proteome</keyword>
<dbReference type="GO" id="GO:0008270">
    <property type="term" value="F:zinc ion binding"/>
    <property type="evidence" value="ECO:0007669"/>
    <property type="project" value="UniProtKB-KW"/>
</dbReference>
<sequence length="272" mass="29554">MSRSPPANDSSADPKRRYVCPDCDKAFTTSSHLGRHSRVHTGEKNYKCTFPGCETRCSRADNLQAHYRIHLAQARPKGTKKSGAGRPTSPVASSSSSSPTRHRASPPEMFRAPASRFSSVSAGNSPRPAMSPSLSPQGPPLPLYDDGFVDRFNTFASIQQSPAAVSGSRQPYPRLPGGLPPPIVHGSPDELERFHFGSPMLLQNAAPLQRRGSVPYPSHGHPPVPSRGLPTYPHATYQQPHMYQQPTNACPPRATPSPTPSDFFGLDQLPRY</sequence>
<name>A0AAD7DE72_MYCRO</name>
<dbReference type="SMART" id="SM00355">
    <property type="entry name" value="ZnF_C2H2"/>
    <property type="match status" value="2"/>
</dbReference>
<organism evidence="8 9">
    <name type="scientific">Mycena rosella</name>
    <name type="common">Pink bonnet</name>
    <name type="synonym">Agaricus rosellus</name>
    <dbReference type="NCBI Taxonomy" id="1033263"/>
    <lineage>
        <taxon>Eukaryota</taxon>
        <taxon>Fungi</taxon>
        <taxon>Dikarya</taxon>
        <taxon>Basidiomycota</taxon>
        <taxon>Agaricomycotina</taxon>
        <taxon>Agaricomycetes</taxon>
        <taxon>Agaricomycetidae</taxon>
        <taxon>Agaricales</taxon>
        <taxon>Marasmiineae</taxon>
        <taxon>Mycenaceae</taxon>
        <taxon>Mycena</taxon>
    </lineage>
</organism>
<evidence type="ECO:0000256" key="6">
    <source>
        <dbReference type="SAM" id="MobiDB-lite"/>
    </source>
</evidence>
<evidence type="ECO:0000256" key="3">
    <source>
        <dbReference type="ARBA" id="ARBA00022771"/>
    </source>
</evidence>
<feature type="domain" description="C2H2-type" evidence="7">
    <location>
        <begin position="18"/>
        <end position="45"/>
    </location>
</feature>
<feature type="compositionally biased region" description="Low complexity" evidence="6">
    <location>
        <begin position="87"/>
        <end position="99"/>
    </location>
</feature>
<evidence type="ECO:0000256" key="2">
    <source>
        <dbReference type="ARBA" id="ARBA00022737"/>
    </source>
</evidence>
<keyword evidence="1" id="KW-0479">Metal-binding</keyword>
<dbReference type="InterPro" id="IPR013087">
    <property type="entry name" value="Znf_C2H2_type"/>
</dbReference>
<feature type="region of interest" description="Disordered" evidence="6">
    <location>
        <begin position="242"/>
        <end position="272"/>
    </location>
</feature>
<comment type="caution">
    <text evidence="8">The sequence shown here is derived from an EMBL/GenBank/DDBJ whole genome shotgun (WGS) entry which is preliminary data.</text>
</comment>
<dbReference type="GO" id="GO:0000981">
    <property type="term" value="F:DNA-binding transcription factor activity, RNA polymerase II-specific"/>
    <property type="evidence" value="ECO:0007669"/>
    <property type="project" value="UniProtKB-ARBA"/>
</dbReference>
<keyword evidence="2" id="KW-0677">Repeat</keyword>